<reference evidence="7" key="1">
    <citation type="submission" date="2016-06" db="UniProtKB">
        <authorList>
            <consortium name="WormBaseParasite"/>
        </authorList>
    </citation>
    <scope>IDENTIFICATION</scope>
</reference>
<keyword evidence="6" id="KW-1185">Reference proteome</keyword>
<dbReference type="PANTHER" id="PTHR37456">
    <property type="entry name" value="SI:CH211-266K2.1"/>
    <property type="match status" value="1"/>
</dbReference>
<keyword evidence="1" id="KW-0677">Repeat</keyword>
<feature type="region of interest" description="Disordered" evidence="2">
    <location>
        <begin position="341"/>
        <end position="362"/>
    </location>
</feature>
<keyword evidence="3" id="KW-0812">Transmembrane</keyword>
<sequence length="386" mass="42163">MESVTEIGRKKHGWSLRTVAFCAVVFSTVAVASCLLTFPLIFHFVQNMQALVQGEVDTCQFRSREMLSKWLIFKFHRRLESNEKIYSHRKIRQTDDASCKWEIVVRLMLIAALVSEGQLVSKECQVKMVLMDHREKMDLREKTAKMLKHIRSSCPFLPRVLASSYQASFILFFLFTVRITALGLPGVSGPRGKDGSPGDPGPPGQDGNPGLPGKQGNMGPQGSKGFDGPKGPKGQPGRYVKGKRGPRGPPGPPGEQGQLGERGKIGQRGPEGRIGKVGPRGGTGPKGITGRPGIPGEMGIRGPIGIAGEKTGFKFTRTMSVAWMTDQPTELGKDLHVCRSPDPRESSHGMESSLLCQKAGQGQRWGERVSTDIVYKLNDPKFTKVS</sequence>
<proteinExistence type="predicted"/>
<dbReference type="Proteomes" id="UP000270296">
    <property type="component" value="Unassembled WGS sequence"/>
</dbReference>
<reference evidence="5 6" key="2">
    <citation type="submission" date="2018-11" db="EMBL/GenBank/DDBJ databases">
        <authorList>
            <consortium name="Pathogen Informatics"/>
        </authorList>
    </citation>
    <scope>NUCLEOTIDE SEQUENCE [LARGE SCALE GENOMIC DNA]</scope>
</reference>
<keyword evidence="3" id="KW-1133">Transmembrane helix</keyword>
<dbReference type="Pfam" id="PF01391">
    <property type="entry name" value="Collagen"/>
    <property type="match status" value="2"/>
</dbReference>
<dbReference type="InterPro" id="IPR050938">
    <property type="entry name" value="Collagen_Structural_Proteins"/>
</dbReference>
<dbReference type="InterPro" id="IPR008160">
    <property type="entry name" value="Collagen"/>
</dbReference>
<keyword evidence="3" id="KW-0472">Membrane</keyword>
<feature type="region of interest" description="Disordered" evidence="2">
    <location>
        <begin position="185"/>
        <end position="297"/>
    </location>
</feature>
<protein>
    <submittedName>
        <fullName evidence="7">Col_cuticle_N domain-containing protein</fullName>
    </submittedName>
</protein>
<evidence type="ECO:0000313" key="6">
    <source>
        <dbReference type="Proteomes" id="UP000270296"/>
    </source>
</evidence>
<evidence type="ECO:0000256" key="2">
    <source>
        <dbReference type="SAM" id="MobiDB-lite"/>
    </source>
</evidence>
<evidence type="ECO:0000256" key="1">
    <source>
        <dbReference type="ARBA" id="ARBA00022737"/>
    </source>
</evidence>
<dbReference type="PANTHER" id="PTHR37456:SF6">
    <property type="entry name" value="COLLAGEN ALPHA-1(XXIII) CHAIN-LIKE ISOFORM X2"/>
    <property type="match status" value="1"/>
</dbReference>
<accession>A0A183IH40</accession>
<dbReference type="InterPro" id="IPR002486">
    <property type="entry name" value="Col_cuticle_N"/>
</dbReference>
<evidence type="ECO:0000256" key="3">
    <source>
        <dbReference type="SAM" id="Phobius"/>
    </source>
</evidence>
<gene>
    <name evidence="5" type="ORF">SBAD_LOCUS2935</name>
</gene>
<dbReference type="WBParaSite" id="SBAD_0000307401-mRNA-1">
    <property type="protein sequence ID" value="SBAD_0000307401-mRNA-1"/>
    <property type="gene ID" value="SBAD_0000307401"/>
</dbReference>
<dbReference type="GO" id="GO:0042302">
    <property type="term" value="F:structural constituent of cuticle"/>
    <property type="evidence" value="ECO:0007669"/>
    <property type="project" value="InterPro"/>
</dbReference>
<feature type="compositionally biased region" description="Gly residues" evidence="2">
    <location>
        <begin position="278"/>
        <end position="287"/>
    </location>
</feature>
<dbReference type="AlphaFoldDB" id="A0A183IH40"/>
<dbReference type="OrthoDB" id="5872565at2759"/>
<name>A0A183IH40_9BILA</name>
<evidence type="ECO:0000259" key="4">
    <source>
        <dbReference type="SMART" id="SM01088"/>
    </source>
</evidence>
<dbReference type="SMART" id="SM01088">
    <property type="entry name" value="Col_cuticle_N"/>
    <property type="match status" value="1"/>
</dbReference>
<dbReference type="Pfam" id="PF01484">
    <property type="entry name" value="Col_cuticle_N"/>
    <property type="match status" value="1"/>
</dbReference>
<dbReference type="EMBL" id="UZAM01007484">
    <property type="protein sequence ID" value="VDO99433.1"/>
    <property type="molecule type" value="Genomic_DNA"/>
</dbReference>
<evidence type="ECO:0000313" key="5">
    <source>
        <dbReference type="EMBL" id="VDO99433.1"/>
    </source>
</evidence>
<evidence type="ECO:0000313" key="7">
    <source>
        <dbReference type="WBParaSite" id="SBAD_0000307401-mRNA-1"/>
    </source>
</evidence>
<organism evidence="7">
    <name type="scientific">Soboliphyme baturini</name>
    <dbReference type="NCBI Taxonomy" id="241478"/>
    <lineage>
        <taxon>Eukaryota</taxon>
        <taxon>Metazoa</taxon>
        <taxon>Ecdysozoa</taxon>
        <taxon>Nematoda</taxon>
        <taxon>Enoplea</taxon>
        <taxon>Dorylaimia</taxon>
        <taxon>Dioctophymatida</taxon>
        <taxon>Dioctophymatoidea</taxon>
        <taxon>Soboliphymatidae</taxon>
        <taxon>Soboliphyme</taxon>
    </lineage>
</organism>
<feature type="domain" description="Nematode cuticle collagen N-terminal" evidence="4">
    <location>
        <begin position="18"/>
        <end position="70"/>
    </location>
</feature>
<feature type="transmembrane region" description="Helical" evidence="3">
    <location>
        <begin position="19"/>
        <end position="42"/>
    </location>
</feature>